<keyword evidence="3" id="KW-1185">Reference proteome</keyword>
<dbReference type="KEGG" id="cdeu:CNBG_4232"/>
<organism evidence="2 3">
    <name type="scientific">Cryptococcus deuterogattii (strain R265)</name>
    <name type="common">Cryptococcus gattii VGII (strain R265)</name>
    <dbReference type="NCBI Taxonomy" id="294750"/>
    <lineage>
        <taxon>Eukaryota</taxon>
        <taxon>Fungi</taxon>
        <taxon>Dikarya</taxon>
        <taxon>Basidiomycota</taxon>
        <taxon>Agaricomycotina</taxon>
        <taxon>Tremellomycetes</taxon>
        <taxon>Tremellales</taxon>
        <taxon>Cryptococcaceae</taxon>
        <taxon>Cryptococcus</taxon>
        <taxon>Cryptococcus gattii species complex</taxon>
    </lineage>
</organism>
<sequence>MSASNQSTNNPTDSQQSDQEWLAEHREWLDQTLASEHRDWTAEKRESLVNESISNTIKLTHEVYTELSAQNPDWTEEQLLSAVEQESAARTVSRLVDLLNRVSEQVSNTGQS</sequence>
<dbReference type="VEuPathDB" id="FungiDB:CNBG_4232"/>
<feature type="region of interest" description="Disordered" evidence="1">
    <location>
        <begin position="1"/>
        <end position="22"/>
    </location>
</feature>
<evidence type="ECO:0000313" key="3">
    <source>
        <dbReference type="Proteomes" id="UP000029445"/>
    </source>
</evidence>
<dbReference type="RefSeq" id="XP_062883914.1">
    <property type="nucleotide sequence ID" value="XM_063028187.1"/>
</dbReference>
<accession>A0A095CCB7</accession>
<name>A0A095CCB7_CRYD2</name>
<reference evidence="2 3" key="2">
    <citation type="journal article" date="2018" name="Proc. Natl. Acad. Sci.">
        <title>RNAi is a critical determinant of centromere evolution in closely related fungi.</title>
        <authorList>
            <person name="Yadav V."/>
            <person name="Sun S."/>
            <person name="Billmyre R.B."/>
            <person name="Thimmappa B.C."/>
            <person name="Shea T."/>
            <person name="Lintner R."/>
            <person name="Bakkeren G."/>
            <person name="Cuomo C.A."/>
            <person name="Heitman J."/>
            <person name="Sanyal K."/>
        </authorList>
    </citation>
    <scope>NUCLEOTIDE SEQUENCE [LARGE SCALE GENOMIC DNA]</scope>
    <source>
        <strain evidence="2 3">R265</strain>
    </source>
</reference>
<dbReference type="OrthoDB" id="2574271at2759"/>
<proteinExistence type="predicted"/>
<evidence type="ECO:0000256" key="1">
    <source>
        <dbReference type="SAM" id="MobiDB-lite"/>
    </source>
</evidence>
<protein>
    <submittedName>
        <fullName evidence="2">Uncharacterized protein</fullName>
    </submittedName>
</protein>
<evidence type="ECO:0000313" key="2">
    <source>
        <dbReference type="EMBL" id="KGB78145.1"/>
    </source>
</evidence>
<dbReference type="EMBL" id="CP025764">
    <property type="protein sequence ID" value="KGB78145.1"/>
    <property type="molecule type" value="Genomic_DNA"/>
</dbReference>
<dbReference type="Proteomes" id="UP000029445">
    <property type="component" value="Chromosome 6"/>
</dbReference>
<dbReference type="AlphaFoldDB" id="A0A095CCB7"/>
<dbReference type="GeneID" id="88180462"/>
<reference evidence="2 3" key="1">
    <citation type="journal article" date="2011" name="MBio">
        <title>Genome variation in Cryptococcus gattii, an emerging pathogen of immunocompetent hosts.</title>
        <authorList>
            <person name="D'Souza C.A."/>
            <person name="Kronstad J.W."/>
            <person name="Taylor G."/>
            <person name="Warren R."/>
            <person name="Yuen M."/>
            <person name="Hu G."/>
            <person name="Jung W.H."/>
            <person name="Sham A."/>
            <person name="Kidd S.E."/>
            <person name="Tangen K."/>
            <person name="Lee N."/>
            <person name="Zeilmaker T."/>
            <person name="Sawkins J."/>
            <person name="McVicker G."/>
            <person name="Shah S."/>
            <person name="Gnerre S."/>
            <person name="Griggs A."/>
            <person name="Zeng Q."/>
            <person name="Bartlett K."/>
            <person name="Li W."/>
            <person name="Wang X."/>
            <person name="Heitman J."/>
            <person name="Stajich J.E."/>
            <person name="Fraser J.A."/>
            <person name="Meyer W."/>
            <person name="Carter D."/>
            <person name="Schein J."/>
            <person name="Krzywinski M."/>
            <person name="Kwon-Chung K.J."/>
            <person name="Varma A."/>
            <person name="Wang J."/>
            <person name="Brunham R."/>
            <person name="Fyfe M."/>
            <person name="Ouellette B.F."/>
            <person name="Siddiqui A."/>
            <person name="Marra M."/>
            <person name="Jones S."/>
            <person name="Holt R."/>
            <person name="Birren B.W."/>
            <person name="Galagan J.E."/>
            <person name="Cuomo C.A."/>
        </authorList>
    </citation>
    <scope>NUCLEOTIDE SEQUENCE [LARGE SCALE GENOMIC DNA]</scope>
    <source>
        <strain evidence="2 3">R265</strain>
    </source>
</reference>
<dbReference type="HOGENOM" id="CLU_2145741_0_0_1"/>
<feature type="compositionally biased region" description="Polar residues" evidence="1">
    <location>
        <begin position="1"/>
        <end position="19"/>
    </location>
</feature>
<gene>
    <name evidence="2" type="ORF">CNBG_4232</name>
</gene>